<keyword evidence="3" id="KW-1185">Reference proteome</keyword>
<protein>
    <submittedName>
        <fullName evidence="2">ECF subfamily RNA polymerase sigma-24 factor</fullName>
    </submittedName>
</protein>
<evidence type="ECO:0000313" key="3">
    <source>
        <dbReference type="Proteomes" id="UP000036449"/>
    </source>
</evidence>
<feature type="non-terminal residue" evidence="2">
    <location>
        <position position="1"/>
    </location>
</feature>
<sequence length="46" mass="4949">RLEPVEGLSYEAAAEVIGCPPGTVKSRVSRARDRLVHDLDRPFGGA</sequence>
<comment type="caution">
    <text evidence="2">The sequence shown here is derived from an EMBL/GenBank/DDBJ whole genome shotgun (WGS) entry which is preliminary data.</text>
</comment>
<accession>A0A0J6T2Q3</accession>
<evidence type="ECO:0000259" key="1">
    <source>
        <dbReference type="Pfam" id="PF08281"/>
    </source>
</evidence>
<dbReference type="RefSeq" id="WP_048451112.1">
    <property type="nucleotide sequence ID" value="NZ_LABZ01000078.1"/>
</dbReference>
<dbReference type="InterPro" id="IPR036388">
    <property type="entry name" value="WH-like_DNA-bd_sf"/>
</dbReference>
<dbReference type="GO" id="GO:0003677">
    <property type="term" value="F:DNA binding"/>
    <property type="evidence" value="ECO:0007669"/>
    <property type="project" value="InterPro"/>
</dbReference>
<dbReference type="SUPFAM" id="SSF88659">
    <property type="entry name" value="Sigma3 and sigma4 domains of RNA polymerase sigma factors"/>
    <property type="match status" value="1"/>
</dbReference>
<dbReference type="Gene3D" id="1.10.10.10">
    <property type="entry name" value="Winged helix-like DNA-binding domain superfamily/Winged helix DNA-binding domain"/>
    <property type="match status" value="1"/>
</dbReference>
<proteinExistence type="predicted"/>
<gene>
    <name evidence="2" type="ORF">VQ03_12020</name>
</gene>
<name>A0A0J6T2Q3_9HYPH</name>
<dbReference type="InterPro" id="IPR013249">
    <property type="entry name" value="RNA_pol_sigma70_r4_t2"/>
</dbReference>
<organism evidence="2 3">
    <name type="scientific">Methylobacterium tarhaniae</name>
    <dbReference type="NCBI Taxonomy" id="1187852"/>
    <lineage>
        <taxon>Bacteria</taxon>
        <taxon>Pseudomonadati</taxon>
        <taxon>Pseudomonadota</taxon>
        <taxon>Alphaproteobacteria</taxon>
        <taxon>Hyphomicrobiales</taxon>
        <taxon>Methylobacteriaceae</taxon>
        <taxon>Methylobacterium</taxon>
    </lineage>
</organism>
<dbReference type="AlphaFoldDB" id="A0A0J6T2Q3"/>
<dbReference type="Proteomes" id="UP000036449">
    <property type="component" value="Unassembled WGS sequence"/>
</dbReference>
<dbReference type="InterPro" id="IPR013324">
    <property type="entry name" value="RNA_pol_sigma_r3/r4-like"/>
</dbReference>
<dbReference type="GO" id="GO:0016987">
    <property type="term" value="F:sigma factor activity"/>
    <property type="evidence" value="ECO:0007669"/>
    <property type="project" value="InterPro"/>
</dbReference>
<dbReference type="EMBL" id="LABZ01000078">
    <property type="protein sequence ID" value="KMO41700.1"/>
    <property type="molecule type" value="Genomic_DNA"/>
</dbReference>
<dbReference type="Pfam" id="PF08281">
    <property type="entry name" value="Sigma70_r4_2"/>
    <property type="match status" value="1"/>
</dbReference>
<reference evidence="2 3" key="1">
    <citation type="submission" date="2015-03" db="EMBL/GenBank/DDBJ databases">
        <title>Genome sequencing of Methylobacterium tarhaniae DSM 25844.</title>
        <authorList>
            <person name="Chaudhry V."/>
            <person name="Patil P.B."/>
        </authorList>
    </citation>
    <scope>NUCLEOTIDE SEQUENCE [LARGE SCALE GENOMIC DNA]</scope>
    <source>
        <strain evidence="2 3">DSM 25844</strain>
    </source>
</reference>
<feature type="domain" description="RNA polymerase sigma factor 70 region 4 type 2" evidence="1">
    <location>
        <begin position="5"/>
        <end position="35"/>
    </location>
</feature>
<evidence type="ECO:0000313" key="2">
    <source>
        <dbReference type="EMBL" id="KMO41700.1"/>
    </source>
</evidence>
<dbReference type="PATRIC" id="fig|1187852.3.peg.6330"/>
<dbReference type="GO" id="GO:0006352">
    <property type="term" value="P:DNA-templated transcription initiation"/>
    <property type="evidence" value="ECO:0007669"/>
    <property type="project" value="InterPro"/>
</dbReference>